<organism evidence="2 3">
    <name type="scientific">Stagnimonas aquatica</name>
    <dbReference type="NCBI Taxonomy" id="2689987"/>
    <lineage>
        <taxon>Bacteria</taxon>
        <taxon>Pseudomonadati</taxon>
        <taxon>Pseudomonadota</taxon>
        <taxon>Gammaproteobacteria</taxon>
        <taxon>Nevskiales</taxon>
        <taxon>Nevskiaceae</taxon>
        <taxon>Stagnimonas</taxon>
    </lineage>
</organism>
<proteinExistence type="predicted"/>
<evidence type="ECO:0000256" key="1">
    <source>
        <dbReference type="SAM" id="Phobius"/>
    </source>
</evidence>
<dbReference type="EMBL" id="RJVO01000002">
    <property type="protein sequence ID" value="ROH92072.1"/>
    <property type="molecule type" value="Genomic_DNA"/>
</dbReference>
<sequence>MRLVAARGRVGFASDYSASALASVPTQGPVAGKECNMELALFLTVDVLASIALAAWLGANTGGGHSDWDR</sequence>
<evidence type="ECO:0000313" key="3">
    <source>
        <dbReference type="Proteomes" id="UP000282106"/>
    </source>
</evidence>
<dbReference type="Proteomes" id="UP000282106">
    <property type="component" value="Unassembled WGS sequence"/>
</dbReference>
<keyword evidence="3" id="KW-1185">Reference proteome</keyword>
<accession>A0A3N0VH84</accession>
<feature type="transmembrane region" description="Helical" evidence="1">
    <location>
        <begin position="39"/>
        <end position="59"/>
    </location>
</feature>
<keyword evidence="1" id="KW-1133">Transmembrane helix</keyword>
<dbReference type="AlphaFoldDB" id="A0A3N0VH84"/>
<protein>
    <submittedName>
        <fullName evidence="2">Uncharacterized protein</fullName>
    </submittedName>
</protein>
<reference evidence="2 3" key="1">
    <citation type="submission" date="2018-10" db="EMBL/GenBank/DDBJ databases">
        <authorList>
            <person name="Chen W.-M."/>
        </authorList>
    </citation>
    <scope>NUCLEOTIDE SEQUENCE [LARGE SCALE GENOMIC DNA]</scope>
    <source>
        <strain evidence="2 3">THS-13</strain>
    </source>
</reference>
<keyword evidence="1" id="KW-0472">Membrane</keyword>
<dbReference type="InParanoid" id="A0A3N0VH84"/>
<gene>
    <name evidence="2" type="ORF">ED208_06805</name>
</gene>
<comment type="caution">
    <text evidence="2">The sequence shown here is derived from an EMBL/GenBank/DDBJ whole genome shotgun (WGS) entry which is preliminary data.</text>
</comment>
<evidence type="ECO:0000313" key="2">
    <source>
        <dbReference type="EMBL" id="ROH92072.1"/>
    </source>
</evidence>
<name>A0A3N0VH84_9GAMM</name>
<keyword evidence="1" id="KW-0812">Transmembrane</keyword>